<gene>
    <name evidence="3" type="primary">LOC120113114</name>
</gene>
<organism evidence="2 3">
    <name type="scientific">Phoenix dactylifera</name>
    <name type="common">Date palm</name>
    <dbReference type="NCBI Taxonomy" id="42345"/>
    <lineage>
        <taxon>Eukaryota</taxon>
        <taxon>Viridiplantae</taxon>
        <taxon>Streptophyta</taxon>
        <taxon>Embryophyta</taxon>
        <taxon>Tracheophyta</taxon>
        <taxon>Spermatophyta</taxon>
        <taxon>Magnoliopsida</taxon>
        <taxon>Liliopsida</taxon>
        <taxon>Arecaceae</taxon>
        <taxon>Coryphoideae</taxon>
        <taxon>Phoeniceae</taxon>
        <taxon>Phoenix</taxon>
    </lineage>
</organism>
<dbReference type="Proteomes" id="UP000228380">
    <property type="component" value="Chromosome 14"/>
</dbReference>
<dbReference type="GO" id="GO:0009733">
    <property type="term" value="P:response to auxin"/>
    <property type="evidence" value="ECO:0007669"/>
    <property type="project" value="InterPro"/>
</dbReference>
<dbReference type="PANTHER" id="PTHR31374:SF28">
    <property type="entry name" value="SAUR-LIKE AUXIN-RESPONSIVE PROTEIN FAMILY"/>
    <property type="match status" value="1"/>
</dbReference>
<keyword evidence="2" id="KW-1185">Reference proteome</keyword>
<reference evidence="2" key="1">
    <citation type="journal article" date="2019" name="Nat. Commun.">
        <title>Genome-wide association mapping of date palm fruit traits.</title>
        <authorList>
            <person name="Hazzouri K.M."/>
            <person name="Gros-Balthazard M."/>
            <person name="Flowers J.M."/>
            <person name="Copetti D."/>
            <person name="Lemansour A."/>
            <person name="Lebrun M."/>
            <person name="Masmoudi K."/>
            <person name="Ferrand S."/>
            <person name="Dhar M.I."/>
            <person name="Fresquez Z.A."/>
            <person name="Rosas U."/>
            <person name="Zhang J."/>
            <person name="Talag J."/>
            <person name="Lee S."/>
            <person name="Kudrna D."/>
            <person name="Powell R.F."/>
            <person name="Leitch I.J."/>
            <person name="Krueger R.R."/>
            <person name="Wing R.A."/>
            <person name="Amiri K.M.A."/>
            <person name="Purugganan M.D."/>
        </authorList>
    </citation>
    <scope>NUCLEOTIDE SEQUENCE [LARGE SCALE GENOMIC DNA]</scope>
    <source>
        <strain evidence="2">cv. Khalas</strain>
    </source>
</reference>
<proteinExistence type="inferred from homology"/>
<dbReference type="InterPro" id="IPR003676">
    <property type="entry name" value="SAUR_fam"/>
</dbReference>
<evidence type="ECO:0000256" key="1">
    <source>
        <dbReference type="ARBA" id="ARBA00006974"/>
    </source>
</evidence>
<reference evidence="3" key="2">
    <citation type="submission" date="2025-08" db="UniProtKB">
        <authorList>
            <consortium name="RefSeq"/>
        </authorList>
    </citation>
    <scope>IDENTIFICATION</scope>
    <source>
        <tissue evidence="3">Young leaves</tissue>
    </source>
</reference>
<protein>
    <submittedName>
        <fullName evidence="3">Auxin-responsive protein SAUR50-like</fullName>
    </submittedName>
</protein>
<dbReference type="GeneID" id="120113114"/>
<name>A0A8B9ASS3_PHODC</name>
<accession>A0A8B9ASS3</accession>
<dbReference type="Pfam" id="PF02519">
    <property type="entry name" value="Auxin_inducible"/>
    <property type="match status" value="1"/>
</dbReference>
<dbReference type="OrthoDB" id="1916968at2759"/>
<dbReference type="AlphaFoldDB" id="A0A8B9ASS3"/>
<dbReference type="RefSeq" id="XP_038989846.1">
    <property type="nucleotide sequence ID" value="XM_039133918.1"/>
</dbReference>
<dbReference type="KEGG" id="pda:120113114"/>
<sequence>MKMVSVMKLVQKAKVLESLKPLRDQWLLGSSEELPLNAISVGCLPVYVGEERQRFVIPTDFLSHPLFRMLLERAYREYGFEQRSGLMLPCNVSVFQEVVNAVKCSHGQFDLEKLMEDLI</sequence>
<comment type="similarity">
    <text evidence="1">Belongs to the ARG7 family.</text>
</comment>
<dbReference type="PANTHER" id="PTHR31374">
    <property type="entry name" value="AUXIN-INDUCED PROTEIN-LIKE-RELATED"/>
    <property type="match status" value="1"/>
</dbReference>
<evidence type="ECO:0000313" key="2">
    <source>
        <dbReference type="Proteomes" id="UP000228380"/>
    </source>
</evidence>
<evidence type="ECO:0000313" key="3">
    <source>
        <dbReference type="RefSeq" id="XP_038989846.1"/>
    </source>
</evidence>